<evidence type="ECO:0000313" key="2">
    <source>
        <dbReference type="Proteomes" id="UP001056120"/>
    </source>
</evidence>
<dbReference type="EMBL" id="CM042021">
    <property type="protein sequence ID" value="KAI3819295.1"/>
    <property type="molecule type" value="Genomic_DNA"/>
</dbReference>
<comment type="caution">
    <text evidence="1">The sequence shown here is derived from an EMBL/GenBank/DDBJ whole genome shotgun (WGS) entry which is preliminary data.</text>
</comment>
<dbReference type="Proteomes" id="UP001056120">
    <property type="component" value="Linkage Group LG04"/>
</dbReference>
<sequence length="293" mass="33684">MPEGGAHEGAMQESMLRVRQRRSSQANMPKVGYHESINQKSVYYRLTWKISKLGASTRLCPIIDNINVAIENLKNVLRYNKKLHILKYPLPKQPPEDASKFVLNVWNKLRGDTHAISDLMLASVSPRIQASIQRLSAYDMISNLKERYHLDYNMDSSHSLMSHIRDIALKNPERVVIMRKKLPDIEKACIPIDDHLIIDILEGTWIYPSDNIFKSMINDELHLCFTSKRVPVKTVETGDKAIAIGKTKANISKPKCRVREMLEAAKGRGCLYAYTPEMREKKERKKKRKTDKA</sequence>
<reference evidence="1 2" key="2">
    <citation type="journal article" date="2022" name="Mol. Ecol. Resour.">
        <title>The genomes of chicory, endive, great burdock and yacon provide insights into Asteraceae paleo-polyploidization history and plant inulin production.</title>
        <authorList>
            <person name="Fan W."/>
            <person name="Wang S."/>
            <person name="Wang H."/>
            <person name="Wang A."/>
            <person name="Jiang F."/>
            <person name="Liu H."/>
            <person name="Zhao H."/>
            <person name="Xu D."/>
            <person name="Zhang Y."/>
        </authorList>
    </citation>
    <scope>NUCLEOTIDE SEQUENCE [LARGE SCALE GENOMIC DNA]</scope>
    <source>
        <strain evidence="2">cv. Yunnan</strain>
        <tissue evidence="1">Leaves</tissue>
    </source>
</reference>
<reference evidence="2" key="1">
    <citation type="journal article" date="2022" name="Mol. Ecol. Resour.">
        <title>The genomes of chicory, endive, great burdock and yacon provide insights into Asteraceae palaeo-polyploidization history and plant inulin production.</title>
        <authorList>
            <person name="Fan W."/>
            <person name="Wang S."/>
            <person name="Wang H."/>
            <person name="Wang A."/>
            <person name="Jiang F."/>
            <person name="Liu H."/>
            <person name="Zhao H."/>
            <person name="Xu D."/>
            <person name="Zhang Y."/>
        </authorList>
    </citation>
    <scope>NUCLEOTIDE SEQUENCE [LARGE SCALE GENOMIC DNA]</scope>
    <source>
        <strain evidence="2">cv. Yunnan</strain>
    </source>
</reference>
<organism evidence="1 2">
    <name type="scientific">Smallanthus sonchifolius</name>
    <dbReference type="NCBI Taxonomy" id="185202"/>
    <lineage>
        <taxon>Eukaryota</taxon>
        <taxon>Viridiplantae</taxon>
        <taxon>Streptophyta</taxon>
        <taxon>Embryophyta</taxon>
        <taxon>Tracheophyta</taxon>
        <taxon>Spermatophyta</taxon>
        <taxon>Magnoliopsida</taxon>
        <taxon>eudicotyledons</taxon>
        <taxon>Gunneridae</taxon>
        <taxon>Pentapetalae</taxon>
        <taxon>asterids</taxon>
        <taxon>campanulids</taxon>
        <taxon>Asterales</taxon>
        <taxon>Asteraceae</taxon>
        <taxon>Asteroideae</taxon>
        <taxon>Heliantheae alliance</taxon>
        <taxon>Millerieae</taxon>
        <taxon>Smallanthus</taxon>
    </lineage>
</organism>
<accession>A0ACB9JHR7</accession>
<proteinExistence type="predicted"/>
<name>A0ACB9JHR7_9ASTR</name>
<evidence type="ECO:0000313" key="1">
    <source>
        <dbReference type="EMBL" id="KAI3819295.1"/>
    </source>
</evidence>
<protein>
    <submittedName>
        <fullName evidence="1">Uncharacterized protein</fullName>
    </submittedName>
</protein>
<keyword evidence="2" id="KW-1185">Reference proteome</keyword>
<gene>
    <name evidence="1" type="ORF">L1987_13122</name>
</gene>